<keyword evidence="2" id="KW-1185">Reference proteome</keyword>
<name>A0A5N6PZZ8_9ASTR</name>
<organism evidence="1 2">
    <name type="scientific">Mikania micrantha</name>
    <name type="common">bitter vine</name>
    <dbReference type="NCBI Taxonomy" id="192012"/>
    <lineage>
        <taxon>Eukaryota</taxon>
        <taxon>Viridiplantae</taxon>
        <taxon>Streptophyta</taxon>
        <taxon>Embryophyta</taxon>
        <taxon>Tracheophyta</taxon>
        <taxon>Spermatophyta</taxon>
        <taxon>Magnoliopsida</taxon>
        <taxon>eudicotyledons</taxon>
        <taxon>Gunneridae</taxon>
        <taxon>Pentapetalae</taxon>
        <taxon>asterids</taxon>
        <taxon>campanulids</taxon>
        <taxon>Asterales</taxon>
        <taxon>Asteraceae</taxon>
        <taxon>Asteroideae</taxon>
        <taxon>Heliantheae alliance</taxon>
        <taxon>Eupatorieae</taxon>
        <taxon>Mikania</taxon>
    </lineage>
</organism>
<protein>
    <submittedName>
        <fullName evidence="1">Uncharacterized protein</fullName>
    </submittedName>
</protein>
<evidence type="ECO:0000313" key="2">
    <source>
        <dbReference type="Proteomes" id="UP000326396"/>
    </source>
</evidence>
<gene>
    <name evidence="1" type="ORF">E3N88_00427</name>
</gene>
<accession>A0A5N6PZZ8</accession>
<dbReference type="AlphaFoldDB" id="A0A5N6PZZ8"/>
<dbReference type="Proteomes" id="UP000326396">
    <property type="component" value="Linkage Group LG1"/>
</dbReference>
<dbReference type="EMBL" id="SZYD01000001">
    <property type="protein sequence ID" value="KAD7477291.1"/>
    <property type="molecule type" value="Genomic_DNA"/>
</dbReference>
<evidence type="ECO:0000313" key="1">
    <source>
        <dbReference type="EMBL" id="KAD7477291.1"/>
    </source>
</evidence>
<proteinExistence type="predicted"/>
<comment type="caution">
    <text evidence="1">The sequence shown here is derived from an EMBL/GenBank/DDBJ whole genome shotgun (WGS) entry which is preliminary data.</text>
</comment>
<reference evidence="1 2" key="1">
    <citation type="submission" date="2019-05" db="EMBL/GenBank/DDBJ databases">
        <title>Mikania micrantha, genome provides insights into the molecular mechanism of rapid growth.</title>
        <authorList>
            <person name="Liu B."/>
        </authorList>
    </citation>
    <scope>NUCLEOTIDE SEQUENCE [LARGE SCALE GENOMIC DNA]</scope>
    <source>
        <strain evidence="1">NLD-2019</strain>
        <tissue evidence="1">Leaf</tissue>
    </source>
</reference>
<sequence>MMLLPYSYGVSMMLLPYLLQGNYDVAPIFVWGKYDVAPIFGKYDVAPIFVWGKYDVAPIFVWGKYDVAPVLVTGINWQKVLPLVNGIIYWLLTCIFRPIESLCSPPSPCCLICTFFACSCLVFGLEAATGSCPTGPGDIWSQKEASSS</sequence>